<gene>
    <name evidence="3" type="ORF">LTR97_012087</name>
</gene>
<evidence type="ECO:0000313" key="3">
    <source>
        <dbReference type="EMBL" id="KAK5690534.1"/>
    </source>
</evidence>
<dbReference type="EMBL" id="JAVRQU010000024">
    <property type="protein sequence ID" value="KAK5690534.1"/>
    <property type="molecule type" value="Genomic_DNA"/>
</dbReference>
<evidence type="ECO:0000259" key="2">
    <source>
        <dbReference type="Pfam" id="PF20150"/>
    </source>
</evidence>
<dbReference type="Pfam" id="PF20150">
    <property type="entry name" value="2EXR"/>
    <property type="match status" value="1"/>
</dbReference>
<comment type="caution">
    <text evidence="3">The sequence shown here is derived from an EMBL/GenBank/DDBJ whole genome shotgun (WGS) entry which is preliminary data.</text>
</comment>
<evidence type="ECO:0000313" key="4">
    <source>
        <dbReference type="Proteomes" id="UP001310594"/>
    </source>
</evidence>
<organism evidence="3 4">
    <name type="scientific">Elasticomyces elasticus</name>
    <dbReference type="NCBI Taxonomy" id="574655"/>
    <lineage>
        <taxon>Eukaryota</taxon>
        <taxon>Fungi</taxon>
        <taxon>Dikarya</taxon>
        <taxon>Ascomycota</taxon>
        <taxon>Pezizomycotina</taxon>
        <taxon>Dothideomycetes</taxon>
        <taxon>Dothideomycetidae</taxon>
        <taxon>Mycosphaerellales</taxon>
        <taxon>Teratosphaeriaceae</taxon>
        <taxon>Elasticomyces</taxon>
    </lineage>
</organism>
<accession>A0AAN7ZZB9</accession>
<feature type="region of interest" description="Disordered" evidence="1">
    <location>
        <begin position="1"/>
        <end position="31"/>
    </location>
</feature>
<dbReference type="PANTHER" id="PTHR42085">
    <property type="entry name" value="F-BOX DOMAIN-CONTAINING PROTEIN"/>
    <property type="match status" value="1"/>
</dbReference>
<name>A0AAN7ZZB9_9PEZI</name>
<dbReference type="InterPro" id="IPR038883">
    <property type="entry name" value="AN11006-like"/>
</dbReference>
<feature type="domain" description="2EXR" evidence="2">
    <location>
        <begin position="43"/>
        <end position="118"/>
    </location>
</feature>
<dbReference type="Proteomes" id="UP001310594">
    <property type="component" value="Unassembled WGS sequence"/>
</dbReference>
<dbReference type="PANTHER" id="PTHR42085:SF1">
    <property type="entry name" value="F-BOX DOMAIN-CONTAINING PROTEIN"/>
    <property type="match status" value="1"/>
</dbReference>
<protein>
    <recommendedName>
        <fullName evidence="2">2EXR domain-containing protein</fullName>
    </recommendedName>
</protein>
<sequence length="220" mass="24501">MEIDNTSPDNVLAGLSAGPPPSAITEDPSDVYGTSSEALPLPDFLRLPAEVRNDIYLLCLPQDRQVSSDLRRIDKADRWAKRYPDGSMSKFGSHPGSVPALLQTCRTMRHDALRLYYSNNDFVLDVDDHPDRDPSPYNTAVSWLTAMDALALARIVHIRFTGTVRHSKLCKLIGDPLPEGCEELPKSTLHSWNMWIHSEKIQYEVHVDDGFGSCKPALSA</sequence>
<dbReference type="InterPro" id="IPR045518">
    <property type="entry name" value="2EXR"/>
</dbReference>
<proteinExistence type="predicted"/>
<dbReference type="AlphaFoldDB" id="A0AAN7ZZB9"/>
<reference evidence="3" key="1">
    <citation type="submission" date="2023-08" db="EMBL/GenBank/DDBJ databases">
        <title>Black Yeasts Isolated from many extreme environments.</title>
        <authorList>
            <person name="Coleine C."/>
            <person name="Stajich J.E."/>
            <person name="Selbmann L."/>
        </authorList>
    </citation>
    <scope>NUCLEOTIDE SEQUENCE</scope>
    <source>
        <strain evidence="3">CCFEE 5810</strain>
    </source>
</reference>
<evidence type="ECO:0000256" key="1">
    <source>
        <dbReference type="SAM" id="MobiDB-lite"/>
    </source>
</evidence>